<evidence type="ECO:0000256" key="10">
    <source>
        <dbReference type="SAM" id="MobiDB-lite"/>
    </source>
</evidence>
<dbReference type="GO" id="GO:0000710">
    <property type="term" value="P:meiotic mismatch repair"/>
    <property type="evidence" value="ECO:0007669"/>
    <property type="project" value="EnsemblFungi"/>
</dbReference>
<keyword evidence="13" id="KW-1185">Reference proteome</keyword>
<dbReference type="InterPro" id="IPR010994">
    <property type="entry name" value="RuvA_2-like"/>
</dbReference>
<evidence type="ECO:0000313" key="12">
    <source>
        <dbReference type="EMBL" id="CCC69244.1"/>
    </source>
</evidence>
<evidence type="ECO:0000256" key="3">
    <source>
        <dbReference type="ARBA" id="ARBA00022722"/>
    </source>
</evidence>
<dbReference type="OMA" id="THILDIM"/>
<dbReference type="SUPFAM" id="SSF47781">
    <property type="entry name" value="RuvA domain 2-like"/>
    <property type="match status" value="1"/>
</dbReference>
<dbReference type="GO" id="GO:0000014">
    <property type="term" value="F:single-stranded DNA endodeoxyribonuclease activity"/>
    <property type="evidence" value="ECO:0007669"/>
    <property type="project" value="EnsemblFungi"/>
</dbReference>
<keyword evidence="5" id="KW-0227">DNA damage</keyword>
<dbReference type="NCBIfam" id="TIGR00596">
    <property type="entry name" value="rad1"/>
    <property type="match status" value="1"/>
</dbReference>
<evidence type="ECO:0000256" key="2">
    <source>
        <dbReference type="ARBA" id="ARBA00010015"/>
    </source>
</evidence>
<reference evidence="12 13" key="1">
    <citation type="journal article" date="2011" name="Proc. Natl. Acad. Sci. U.S.A.">
        <title>Evolutionary erosion of yeast sex chromosomes by mating-type switching accidents.</title>
        <authorList>
            <person name="Gordon J.L."/>
            <person name="Armisen D."/>
            <person name="Proux-Wera E."/>
            <person name="Oheigeartaigh S.S."/>
            <person name="Byrne K.P."/>
            <person name="Wolfe K.H."/>
        </authorList>
    </citation>
    <scope>NUCLEOTIDE SEQUENCE [LARGE SCALE GENOMIC DNA]</scope>
    <source>
        <strain evidence="13">ATCC 76901 / BCRC 22586 / CBS 4309 / NBRC 1992 / NRRL Y-12630</strain>
    </source>
</reference>
<dbReference type="OrthoDB" id="361020at2759"/>
<dbReference type="GO" id="GO:0000712">
    <property type="term" value="P:resolution of meiotic recombination intermediates"/>
    <property type="evidence" value="ECO:0007669"/>
    <property type="project" value="TreeGrafter"/>
</dbReference>
<dbReference type="GO" id="GO:1905348">
    <property type="term" value="C:endonuclease complex"/>
    <property type="evidence" value="ECO:0007669"/>
    <property type="project" value="EnsemblFungi"/>
</dbReference>
<protein>
    <recommendedName>
        <fullName evidence="11">ERCC4 domain-containing protein</fullName>
    </recommendedName>
</protein>
<keyword evidence="8" id="KW-0234">DNA repair</keyword>
<dbReference type="CDD" id="cd20078">
    <property type="entry name" value="XPF_nuclease_XPF_euk"/>
    <property type="match status" value="1"/>
</dbReference>
<keyword evidence="7" id="KW-0238">DNA-binding</keyword>
<dbReference type="Gene3D" id="1.10.150.20">
    <property type="entry name" value="5' to 3' exonuclease, C-terminal subdomain"/>
    <property type="match status" value="1"/>
</dbReference>
<comment type="subcellular location">
    <subcellularLocation>
        <location evidence="1">Nucleus</location>
    </subcellularLocation>
</comment>
<feature type="compositionally biased region" description="Basic and acidic residues" evidence="10">
    <location>
        <begin position="21"/>
        <end position="34"/>
    </location>
</feature>
<evidence type="ECO:0000256" key="5">
    <source>
        <dbReference type="ARBA" id="ARBA00022763"/>
    </source>
</evidence>
<dbReference type="eggNOG" id="KOG0442">
    <property type="taxonomic scope" value="Eukaryota"/>
</dbReference>
<dbReference type="GO" id="GO:0006277">
    <property type="term" value="P:DNA amplification"/>
    <property type="evidence" value="ECO:0007669"/>
    <property type="project" value="EnsemblFungi"/>
</dbReference>
<evidence type="ECO:0000256" key="9">
    <source>
        <dbReference type="ARBA" id="ARBA00023242"/>
    </source>
</evidence>
<dbReference type="STRING" id="1064592.G0VCN4"/>
<dbReference type="PANTHER" id="PTHR10150">
    <property type="entry name" value="DNA REPAIR ENDONUCLEASE XPF"/>
    <property type="match status" value="1"/>
</dbReference>
<dbReference type="EMBL" id="HE576754">
    <property type="protein sequence ID" value="CCC69244.1"/>
    <property type="molecule type" value="Genomic_DNA"/>
</dbReference>
<evidence type="ECO:0000256" key="4">
    <source>
        <dbReference type="ARBA" id="ARBA00022759"/>
    </source>
</evidence>
<evidence type="ECO:0000256" key="7">
    <source>
        <dbReference type="ARBA" id="ARBA00023125"/>
    </source>
</evidence>
<dbReference type="GO" id="GO:0000110">
    <property type="term" value="C:nucleotide-excision repair factor 1 complex"/>
    <property type="evidence" value="ECO:0007669"/>
    <property type="project" value="EnsemblFungi"/>
</dbReference>
<feature type="compositionally biased region" description="Acidic residues" evidence="10">
    <location>
        <begin position="1070"/>
        <end position="1093"/>
    </location>
</feature>
<dbReference type="GO" id="GO:0000736">
    <property type="term" value="P:double-strand break repair via single-strand annealing, removal of nonhomologous ends"/>
    <property type="evidence" value="ECO:0007669"/>
    <property type="project" value="EnsemblFungi"/>
</dbReference>
<evidence type="ECO:0000313" key="13">
    <source>
        <dbReference type="Proteomes" id="UP000001640"/>
    </source>
</evidence>
<proteinExistence type="inferred from homology"/>
<dbReference type="AlphaFoldDB" id="G0VCN4"/>
<reference key="2">
    <citation type="submission" date="2011-08" db="EMBL/GenBank/DDBJ databases">
        <title>Genome sequence of Naumovozyma castellii.</title>
        <authorList>
            <person name="Gordon J.L."/>
            <person name="Armisen D."/>
            <person name="Proux-Wera E."/>
            <person name="OhEigeartaigh S.S."/>
            <person name="Byrne K.P."/>
            <person name="Wolfe K.H."/>
        </authorList>
    </citation>
    <scope>NUCLEOTIDE SEQUENCE</scope>
    <source>
        <strain>Type strain:CBS 4309</strain>
    </source>
</reference>
<dbReference type="Gene3D" id="3.40.50.10130">
    <property type="match status" value="1"/>
</dbReference>
<dbReference type="InterPro" id="IPR006166">
    <property type="entry name" value="ERCC4_domain"/>
</dbReference>
<dbReference type="Pfam" id="PF02732">
    <property type="entry name" value="ERCC4"/>
    <property type="match status" value="1"/>
</dbReference>
<feature type="region of interest" description="Disordered" evidence="10">
    <location>
        <begin position="21"/>
        <end position="59"/>
    </location>
</feature>
<accession>G0VCN4</accession>
<dbReference type="InterPro" id="IPR047520">
    <property type="entry name" value="XPF_nuclease"/>
</dbReference>
<organism evidence="12 13">
    <name type="scientific">Naumovozyma castellii</name>
    <name type="common">Yeast</name>
    <name type="synonym">Saccharomyces castellii</name>
    <dbReference type="NCBI Taxonomy" id="27288"/>
    <lineage>
        <taxon>Eukaryota</taxon>
        <taxon>Fungi</taxon>
        <taxon>Dikarya</taxon>
        <taxon>Ascomycota</taxon>
        <taxon>Saccharomycotina</taxon>
        <taxon>Saccharomycetes</taxon>
        <taxon>Saccharomycetales</taxon>
        <taxon>Saccharomycetaceae</taxon>
        <taxon>Naumovozyma</taxon>
    </lineage>
</organism>
<evidence type="ECO:0000256" key="8">
    <source>
        <dbReference type="ARBA" id="ARBA00023204"/>
    </source>
</evidence>
<gene>
    <name evidence="12" type="primary">NCAS0C02540</name>
    <name evidence="12" type="ordered locus">NCAS_0C02540</name>
</gene>
<dbReference type="InParanoid" id="G0VCN4"/>
<dbReference type="InterPro" id="IPR006167">
    <property type="entry name" value="XPF"/>
</dbReference>
<dbReference type="GO" id="GO:1901255">
    <property type="term" value="P:nucleotide-excision repair involved in interstrand cross-link repair"/>
    <property type="evidence" value="ECO:0007669"/>
    <property type="project" value="TreeGrafter"/>
</dbReference>
<sequence length="1093" mass="125222">MSQLFVQEDSEDEELQLELSRQVEADEERIKDLQQKNTSSNDEIQRKQEEEEEAPLYPLIPNIPEDGQDFKPNLDDIRAVSIQLNLPLLFQQQVVESALITDDPLVIMGKGLGMASIVANLLQILATPTKLNDQLKRSLVLVLNARPRDNQRIQEELQELSWLSMENEGDDNGDATNEEYIIDEESPYNRPFSVISADSLSVENRRKLYLSGGIICVTSRILIVDLLSGILHPSRVTGMVVLNVEDLRNHSNVSFILEIYRSKNKWGFIKAFSESPESFTLEFSPLLSKMRDLRLRNVLLWPRFRVEVSACLNKLPNTVSNSVIEVKVSLTNSMSQIQFGLMECLKKCIAELNRKNPELFLEWWNIDNALDINFLKSIDSVMIPNWHRISYESKQLTKDIRYLKNLLKLLINADAVDFYEEIQLSLEANKPSISRKYSESPWLMANESQLVISYAKKRIINDGDYFLEEMPKWEQLISILDDIAHERLTKDSQGTTLIACSDSATCAQLTRVLACSDRKNGLRRIMLRKLQHYKALRDQRRKIIKEVRSKGPAVSNPNELNVSAAFAKEEIITKRRRTRGAAAVAAVERLRTAGTGDDIESKIDSYDIKEELTHIGDDDSLKSDSILNKFVDDDIGVPDIEADLPEDDDDDSAAEELYLKTAHTGVTKELWEARVKNFEYISRNEQIIVEKFSNLNDDSTFEEIMPSYIIMFEPDLSVIRRVEVYRAIHRELAPKVYFMYYGESVEEQSHLTAIKKEKDAFTKLIREHANLAQHFETTEDLSHFKNLAERKSKLNKLKRSGTRNAGGQAGLQEVTQDIIVVDTREFNAPLPGLLFRYGVRVLPCMLTVGDYIITPDICIERKSISDLIGSLQNNRLVSQCKKMLRYYKYPTLLIEFDEGQSFSLEPFSEKRHFKNKESSTTHPISNKLTQEEIQNKLSKLVMKFPTLKIIWSSSPLQTVNILLELKLGREQPDPSVAIQYGTGSKKTQTSKKKISNETNNNKFAKILDIPGISKIDYFNIRKRFRNFEKLQKLPLQEINNVLDDETLSTKLYSFFQAELMEREKDGATDSAEEVDPVDADGLEDEDLDLDELL</sequence>
<keyword evidence="3" id="KW-0540">Nuclease</keyword>
<keyword evidence="4" id="KW-0255">Endonuclease</keyword>
<comment type="similarity">
    <text evidence="2">Belongs to the XPF family.</text>
</comment>
<dbReference type="GO" id="GO:0006312">
    <property type="term" value="P:mitotic recombination"/>
    <property type="evidence" value="ECO:0007669"/>
    <property type="project" value="EnsemblFungi"/>
</dbReference>
<dbReference type="GO" id="GO:0000715">
    <property type="term" value="P:nucleotide-excision repair, DNA damage recognition"/>
    <property type="evidence" value="ECO:0007669"/>
    <property type="project" value="EnsemblFungi"/>
</dbReference>
<evidence type="ECO:0000256" key="1">
    <source>
        <dbReference type="ARBA" id="ARBA00004123"/>
    </source>
</evidence>
<dbReference type="PANTHER" id="PTHR10150:SF0">
    <property type="entry name" value="DNA REPAIR ENDONUCLEASE XPF"/>
    <property type="match status" value="1"/>
</dbReference>
<dbReference type="HOGENOM" id="CLU_002265_2_0_1"/>
<dbReference type="SUPFAM" id="SSF52980">
    <property type="entry name" value="Restriction endonuclease-like"/>
    <property type="match status" value="1"/>
</dbReference>
<dbReference type="GeneID" id="96902827"/>
<dbReference type="GO" id="GO:0003697">
    <property type="term" value="F:single-stranded DNA binding"/>
    <property type="evidence" value="ECO:0007669"/>
    <property type="project" value="EnsemblFungi"/>
</dbReference>
<dbReference type="KEGG" id="ncs:NCAS_0C02540"/>
<feature type="region of interest" description="Disordered" evidence="10">
    <location>
        <begin position="1064"/>
        <end position="1093"/>
    </location>
</feature>
<evidence type="ECO:0000259" key="11">
    <source>
        <dbReference type="SMART" id="SM00891"/>
    </source>
</evidence>
<dbReference type="GO" id="GO:0000724">
    <property type="term" value="P:double-strand break repair via homologous recombination"/>
    <property type="evidence" value="ECO:0007669"/>
    <property type="project" value="TreeGrafter"/>
</dbReference>
<dbReference type="GO" id="GO:0003684">
    <property type="term" value="F:damaged DNA binding"/>
    <property type="evidence" value="ECO:0007669"/>
    <property type="project" value="TreeGrafter"/>
</dbReference>
<dbReference type="FunCoup" id="G0VCN4">
    <property type="interactions" value="986"/>
</dbReference>
<dbReference type="FunFam" id="3.40.50.10130:FF:000009">
    <property type="entry name" value="UV endonuclease"/>
    <property type="match status" value="1"/>
</dbReference>
<keyword evidence="9" id="KW-0539">Nucleus</keyword>
<dbReference type="RefSeq" id="XP_003675610.1">
    <property type="nucleotide sequence ID" value="XM_003675562.1"/>
</dbReference>
<dbReference type="SMART" id="SM00891">
    <property type="entry name" value="ERCC4"/>
    <property type="match status" value="1"/>
</dbReference>
<evidence type="ECO:0000256" key="6">
    <source>
        <dbReference type="ARBA" id="ARBA00022801"/>
    </source>
</evidence>
<dbReference type="InterPro" id="IPR011335">
    <property type="entry name" value="Restrct_endonuc-II-like"/>
</dbReference>
<keyword evidence="6" id="KW-0378">Hydrolase</keyword>
<dbReference type="Proteomes" id="UP000001640">
    <property type="component" value="Chromosome 3"/>
</dbReference>
<name>G0VCN4_NAUCA</name>
<feature type="domain" description="ERCC4" evidence="11">
    <location>
        <begin position="818"/>
        <end position="898"/>
    </location>
</feature>